<comment type="caution">
    <text evidence="2">The sequence shown here is derived from an EMBL/GenBank/DDBJ whole genome shotgun (WGS) entry which is preliminary data.</text>
</comment>
<evidence type="ECO:0000313" key="3">
    <source>
        <dbReference type="Proteomes" id="UP001341840"/>
    </source>
</evidence>
<accession>A0ABU6QSY3</accession>
<dbReference type="EMBL" id="JASCZI010001546">
    <property type="protein sequence ID" value="MED6115157.1"/>
    <property type="molecule type" value="Genomic_DNA"/>
</dbReference>
<feature type="non-terminal residue" evidence="2">
    <location>
        <position position="67"/>
    </location>
</feature>
<keyword evidence="3" id="KW-1185">Reference proteome</keyword>
<dbReference type="Proteomes" id="UP001341840">
    <property type="component" value="Unassembled WGS sequence"/>
</dbReference>
<protein>
    <submittedName>
        <fullName evidence="2">Uncharacterized protein</fullName>
    </submittedName>
</protein>
<feature type="region of interest" description="Disordered" evidence="1">
    <location>
        <begin position="1"/>
        <end position="21"/>
    </location>
</feature>
<organism evidence="2 3">
    <name type="scientific">Stylosanthes scabra</name>
    <dbReference type="NCBI Taxonomy" id="79078"/>
    <lineage>
        <taxon>Eukaryota</taxon>
        <taxon>Viridiplantae</taxon>
        <taxon>Streptophyta</taxon>
        <taxon>Embryophyta</taxon>
        <taxon>Tracheophyta</taxon>
        <taxon>Spermatophyta</taxon>
        <taxon>Magnoliopsida</taxon>
        <taxon>eudicotyledons</taxon>
        <taxon>Gunneridae</taxon>
        <taxon>Pentapetalae</taxon>
        <taxon>rosids</taxon>
        <taxon>fabids</taxon>
        <taxon>Fabales</taxon>
        <taxon>Fabaceae</taxon>
        <taxon>Papilionoideae</taxon>
        <taxon>50 kb inversion clade</taxon>
        <taxon>dalbergioids sensu lato</taxon>
        <taxon>Dalbergieae</taxon>
        <taxon>Pterocarpus clade</taxon>
        <taxon>Stylosanthes</taxon>
    </lineage>
</organism>
<proteinExistence type="predicted"/>
<reference evidence="2 3" key="1">
    <citation type="journal article" date="2023" name="Plants (Basel)">
        <title>Bridging the Gap: Combining Genomics and Transcriptomics Approaches to Understand Stylosanthes scabra, an Orphan Legume from the Brazilian Caatinga.</title>
        <authorList>
            <person name="Ferreira-Neto J.R.C."/>
            <person name="da Silva M.D."/>
            <person name="Binneck E."/>
            <person name="de Melo N.F."/>
            <person name="da Silva R.H."/>
            <person name="de Melo A.L.T.M."/>
            <person name="Pandolfi V."/>
            <person name="Bustamante F.O."/>
            <person name="Brasileiro-Vidal A.C."/>
            <person name="Benko-Iseppon A.M."/>
        </authorList>
    </citation>
    <scope>NUCLEOTIDE SEQUENCE [LARGE SCALE GENOMIC DNA]</scope>
    <source>
        <tissue evidence="2">Leaves</tissue>
    </source>
</reference>
<sequence length="67" mass="7607">MHKFQLRQQHEESTEASEQTATSMVVYPLSHVEKEQKPVAEATFITGRSETVSNYDAIELHDSATEQ</sequence>
<name>A0ABU6QSY3_9FABA</name>
<gene>
    <name evidence="2" type="ORF">PIB30_087520</name>
</gene>
<evidence type="ECO:0000256" key="1">
    <source>
        <dbReference type="SAM" id="MobiDB-lite"/>
    </source>
</evidence>
<evidence type="ECO:0000313" key="2">
    <source>
        <dbReference type="EMBL" id="MED6115157.1"/>
    </source>
</evidence>